<comment type="caution">
    <text evidence="1">The sequence shown here is derived from an EMBL/GenBank/DDBJ whole genome shotgun (WGS) entry which is preliminary data.</text>
</comment>
<dbReference type="EMBL" id="MU266487">
    <property type="protein sequence ID" value="KAH7922385.1"/>
    <property type="molecule type" value="Genomic_DNA"/>
</dbReference>
<dbReference type="Proteomes" id="UP000790709">
    <property type="component" value="Unassembled WGS sequence"/>
</dbReference>
<evidence type="ECO:0000313" key="2">
    <source>
        <dbReference type="Proteomes" id="UP000790709"/>
    </source>
</evidence>
<feature type="non-terminal residue" evidence="1">
    <location>
        <position position="140"/>
    </location>
</feature>
<name>A0ACB8BAQ2_9AGAM</name>
<keyword evidence="2" id="KW-1185">Reference proteome</keyword>
<evidence type="ECO:0000313" key="1">
    <source>
        <dbReference type="EMBL" id="KAH7922385.1"/>
    </source>
</evidence>
<proteinExistence type="predicted"/>
<sequence length="140" mass="15194">FTLPGVAALYCSSFAQGFSHTNRRAAARALLRCNVHNNGDHFNTQTPGGLHLSFFQSKAESGLEEPWMTDKTFKAETAGDIFDAVAMQDCLDGGISIVLHCCGVEATPDLAPEKLAVDLYITPRELYECDDKVSKPTALL</sequence>
<accession>A0ACB8BAQ2</accession>
<gene>
    <name evidence="1" type="ORF">BV22DRAFT_983298</name>
</gene>
<feature type="non-terminal residue" evidence="1">
    <location>
        <position position="1"/>
    </location>
</feature>
<organism evidence="1 2">
    <name type="scientific">Leucogyrophana mollusca</name>
    <dbReference type="NCBI Taxonomy" id="85980"/>
    <lineage>
        <taxon>Eukaryota</taxon>
        <taxon>Fungi</taxon>
        <taxon>Dikarya</taxon>
        <taxon>Basidiomycota</taxon>
        <taxon>Agaricomycotina</taxon>
        <taxon>Agaricomycetes</taxon>
        <taxon>Agaricomycetidae</taxon>
        <taxon>Boletales</taxon>
        <taxon>Boletales incertae sedis</taxon>
        <taxon>Leucogyrophana</taxon>
    </lineage>
</organism>
<reference evidence="1" key="1">
    <citation type="journal article" date="2021" name="New Phytol.">
        <title>Evolutionary innovations through gain and loss of genes in the ectomycorrhizal Boletales.</title>
        <authorList>
            <person name="Wu G."/>
            <person name="Miyauchi S."/>
            <person name="Morin E."/>
            <person name="Kuo A."/>
            <person name="Drula E."/>
            <person name="Varga T."/>
            <person name="Kohler A."/>
            <person name="Feng B."/>
            <person name="Cao Y."/>
            <person name="Lipzen A."/>
            <person name="Daum C."/>
            <person name="Hundley H."/>
            <person name="Pangilinan J."/>
            <person name="Johnson J."/>
            <person name="Barry K."/>
            <person name="LaButti K."/>
            <person name="Ng V."/>
            <person name="Ahrendt S."/>
            <person name="Min B."/>
            <person name="Choi I.G."/>
            <person name="Park H."/>
            <person name="Plett J.M."/>
            <person name="Magnuson J."/>
            <person name="Spatafora J.W."/>
            <person name="Nagy L.G."/>
            <person name="Henrissat B."/>
            <person name="Grigoriev I.V."/>
            <person name="Yang Z.L."/>
            <person name="Xu J."/>
            <person name="Martin F.M."/>
        </authorList>
    </citation>
    <scope>NUCLEOTIDE SEQUENCE</scope>
    <source>
        <strain evidence="1">KUC20120723A-06</strain>
    </source>
</reference>
<protein>
    <submittedName>
        <fullName evidence="1">Uncharacterized protein</fullName>
    </submittedName>
</protein>